<dbReference type="AlphaFoldDB" id="A0AAW0VP35"/>
<gene>
    <name evidence="2" type="ORF">OTU49_014577</name>
</gene>
<feature type="region of interest" description="Disordered" evidence="1">
    <location>
        <begin position="1106"/>
        <end position="1202"/>
    </location>
</feature>
<feature type="compositionally biased region" description="Polar residues" evidence="1">
    <location>
        <begin position="1009"/>
        <end position="1021"/>
    </location>
</feature>
<evidence type="ECO:0000256" key="1">
    <source>
        <dbReference type="SAM" id="MobiDB-lite"/>
    </source>
</evidence>
<sequence>GRQLPRTPVKTSVETEEELQVLSVDKASGNSTFNVENISEVTDSEESSNHDIKNLLDQREANYIPTGKQIPRTPHLQEELHSSEDLESNSFVCHNALVLPTNNNLTENSNGSELKEEALGNETNHAVPLISREVLSLSSCSTEMSRQKYHSKEECSKIEASQYPDFQNDRLNAEVVEQIPVASSTLQNDLPEAKILKLLNETFSLSSPAVETCNFKISAEYDKMQTSNVTSEFYVGLGNSSDFSNETVKVENEFQQDRTFSVLESPTVSCVQSVSQISSEFVCYSKSLEATKKLVNYSLNESSPFELPEPKNKMIAITQRDGSTGKNDNSVISDLLKYTMSKDKGNEAAEKLSVSLNEDQSELKENVDASYLSHESSPYGACLLTPPVGFSDDDKTCSGMPKKLLSKTHGTDHHAQDECTHSYLDIPSDNTSVQPFVAQVLCDSLEHSFPKLSLGLDEYETENDESRVIHSAQSPVSPHNAANKNETFTQSETSEATLSEILQSWKDTEVNCDKNLGIFQLQSKIKKREHNMKDSQVREDSLIMDKDSTLVATANSVKEVEFNDSFDIFPIKKGKRIAKNVKETKISSLGMEGTSENATRDEEDLKCIKKRLGTLRKEGKIKSSNSLRKNTRNSQDEPASLLDETYLVKKDEVLNEKKIMENDRPVNKKDNQQILRKDKPKLIRDEVFLKDNKDEGLKITRNIHADSKENENNSRKLKSSENKTKQHNGSKRSKRSCKQDVTKSPEHTDISYHSPKFKTRPTRKTKKDSTKDILLNKDSNKYTNDNESESCERSLAKIIDLNENFKKPISARSITAKHTKNVCFTNTASTVEEEWGRIFDTKESKPKAVAGKNYLSELDVSDPDDGLNSFDEKGKNGRKEVDTHKKIHSDESMPVPVIDSNHKISSIMAPLNIGTESPDQGEESKYAEETGDKKSLSQISTVKVQNIINPAEQITMSNKDMKKRKAASKQLITTPSSILDDEVCADLQSLNLHSCETVRPQATGREYSKTQFAESSSTLSIKQKKKHVDSEQLPECSSTRPPNEIDSQFQALSLQPNDKSNTDSVLNDSSPPTNKMTKTKNIRERENKIGLCRNKSSISEKKVVQEIISTNHDPDTDEKINNKQRARRTQASTSGRNKQIKSLEKENVPHDSLNSRAGTAQDKDKKAKICRTKNVDENKKSISDESFLENSYGNSGPTRAPLSRRCKNKALTAISEIYKDSDDFS</sequence>
<dbReference type="EMBL" id="JARKIK010004828">
    <property type="protein sequence ID" value="KAK8718646.1"/>
    <property type="molecule type" value="Genomic_DNA"/>
</dbReference>
<keyword evidence="3" id="KW-1185">Reference proteome</keyword>
<dbReference type="Proteomes" id="UP001445076">
    <property type="component" value="Unassembled WGS sequence"/>
</dbReference>
<feature type="region of interest" description="Disordered" evidence="1">
    <location>
        <begin position="912"/>
        <end position="934"/>
    </location>
</feature>
<name>A0AAW0VP35_CHEQU</name>
<feature type="compositionally biased region" description="Basic and acidic residues" evidence="1">
    <location>
        <begin position="767"/>
        <end position="780"/>
    </location>
</feature>
<feature type="compositionally biased region" description="Basic residues" evidence="1">
    <location>
        <begin position="755"/>
        <end position="766"/>
    </location>
</feature>
<evidence type="ECO:0000313" key="2">
    <source>
        <dbReference type="EMBL" id="KAK8718646.1"/>
    </source>
</evidence>
<feature type="compositionally biased region" description="Basic and acidic residues" evidence="1">
    <location>
        <begin position="700"/>
        <end position="724"/>
    </location>
</feature>
<evidence type="ECO:0000313" key="3">
    <source>
        <dbReference type="Proteomes" id="UP001445076"/>
    </source>
</evidence>
<feature type="region of interest" description="Disordered" evidence="1">
    <location>
        <begin position="1008"/>
        <end position="1088"/>
    </location>
</feature>
<feature type="region of interest" description="Disordered" evidence="1">
    <location>
        <begin position="619"/>
        <end position="642"/>
    </location>
</feature>
<proteinExistence type="predicted"/>
<feature type="compositionally biased region" description="Basic and acidic residues" evidence="1">
    <location>
        <begin position="922"/>
        <end position="934"/>
    </location>
</feature>
<feature type="compositionally biased region" description="Basic and acidic residues" evidence="1">
    <location>
        <begin position="870"/>
        <end position="887"/>
    </location>
</feature>
<organism evidence="2 3">
    <name type="scientific">Cherax quadricarinatus</name>
    <name type="common">Australian red claw crayfish</name>
    <dbReference type="NCBI Taxonomy" id="27406"/>
    <lineage>
        <taxon>Eukaryota</taxon>
        <taxon>Metazoa</taxon>
        <taxon>Ecdysozoa</taxon>
        <taxon>Arthropoda</taxon>
        <taxon>Crustacea</taxon>
        <taxon>Multicrustacea</taxon>
        <taxon>Malacostraca</taxon>
        <taxon>Eumalacostraca</taxon>
        <taxon>Eucarida</taxon>
        <taxon>Decapoda</taxon>
        <taxon>Pleocyemata</taxon>
        <taxon>Astacidea</taxon>
        <taxon>Parastacoidea</taxon>
        <taxon>Parastacidae</taxon>
        <taxon>Cherax</taxon>
    </lineage>
</organism>
<reference evidence="2 3" key="1">
    <citation type="journal article" date="2024" name="BMC Genomics">
        <title>Genome assembly of redclaw crayfish (Cherax quadricarinatus) provides insights into its immune adaptation and hypoxia tolerance.</title>
        <authorList>
            <person name="Liu Z."/>
            <person name="Zheng J."/>
            <person name="Li H."/>
            <person name="Fang K."/>
            <person name="Wang S."/>
            <person name="He J."/>
            <person name="Zhou D."/>
            <person name="Weng S."/>
            <person name="Chi M."/>
            <person name="Gu Z."/>
            <person name="He J."/>
            <person name="Li F."/>
            <person name="Wang M."/>
        </authorList>
    </citation>
    <scope>NUCLEOTIDE SEQUENCE [LARGE SCALE GENOMIC DNA]</scope>
    <source>
        <strain evidence="2">ZL_2023a</strain>
    </source>
</reference>
<feature type="compositionally biased region" description="Polar residues" evidence="1">
    <location>
        <begin position="1188"/>
        <end position="1197"/>
    </location>
</feature>
<feature type="compositionally biased region" description="Polar residues" evidence="1">
    <location>
        <begin position="1035"/>
        <end position="1076"/>
    </location>
</feature>
<feature type="region of interest" description="Disordered" evidence="1">
    <location>
        <begin position="471"/>
        <end position="493"/>
    </location>
</feature>
<feature type="compositionally biased region" description="Basic and acidic residues" evidence="1">
    <location>
        <begin position="1161"/>
        <end position="1183"/>
    </location>
</feature>
<feature type="compositionally biased region" description="Polar residues" evidence="1">
    <location>
        <begin position="622"/>
        <end position="637"/>
    </location>
</feature>
<feature type="compositionally biased region" description="Basic and acidic residues" evidence="1">
    <location>
        <begin position="1112"/>
        <end position="1121"/>
    </location>
</feature>
<feature type="compositionally biased region" description="Basic and acidic residues" evidence="1">
    <location>
        <begin position="737"/>
        <end position="750"/>
    </location>
</feature>
<protein>
    <submittedName>
        <fullName evidence="2">Uncharacterized protein</fullName>
    </submittedName>
</protein>
<comment type="caution">
    <text evidence="2">The sequence shown here is derived from an EMBL/GenBank/DDBJ whole genome shotgun (WGS) entry which is preliminary data.</text>
</comment>
<feature type="region of interest" description="Disordered" evidence="1">
    <location>
        <begin position="700"/>
        <end position="788"/>
    </location>
</feature>
<feature type="region of interest" description="Disordered" evidence="1">
    <location>
        <begin position="865"/>
        <end position="887"/>
    </location>
</feature>
<feature type="non-terminal residue" evidence="2">
    <location>
        <position position="1"/>
    </location>
</feature>
<feature type="compositionally biased region" description="Basic residues" evidence="1">
    <location>
        <begin position="725"/>
        <end position="736"/>
    </location>
</feature>
<accession>A0AAW0VP35</accession>